<feature type="domain" description="SH3b" evidence="7">
    <location>
        <begin position="62"/>
        <end position="125"/>
    </location>
</feature>
<dbReference type="AlphaFoldDB" id="A0A4R2L850"/>
<gene>
    <name evidence="9" type="ORF">EV212_11516</name>
</gene>
<dbReference type="GO" id="GO:0008234">
    <property type="term" value="F:cysteine-type peptidase activity"/>
    <property type="evidence" value="ECO:0007669"/>
    <property type="project" value="UniProtKB-KW"/>
</dbReference>
<feature type="compositionally biased region" description="Acidic residues" evidence="5">
    <location>
        <begin position="267"/>
        <end position="286"/>
    </location>
</feature>
<evidence type="ECO:0000256" key="6">
    <source>
        <dbReference type="SAM" id="SignalP"/>
    </source>
</evidence>
<dbReference type="PROSITE" id="PS51781">
    <property type="entry name" value="SH3B"/>
    <property type="match status" value="2"/>
</dbReference>
<dbReference type="InterPro" id="IPR003646">
    <property type="entry name" value="SH3-like_bac-type"/>
</dbReference>
<keyword evidence="10" id="KW-1185">Reference proteome</keyword>
<sequence>MGKLKFAPYVFGLAAAVVFGTNPIGVHAAPVTTTKFDVSFGDLDIQGKIIYTATEEVASPFYKKGISTAEDCVMIRKEPSVDSEAVGKLYFGAGFEVLEETGEWIHIQSGSCEGYVSAEYVVTGKKAEEVAKNTDAVNSYAKIITDGVEIKAEASDDAAVIATAGNEEILEVLAVIPESDWTKVNKDGVEGYVKNQTVEVGVAYDSAVSMEEEAQREAEAARQQTTDTDAQHTTETEQTEAAEEQTETQEEQAEAQEELTETREEQTEAQEEPTEAQEEETQEVEEPSLYIEEVSETVWATDPVNVRGAADAFADRVGGLGKGESIMRTGICENGWSRVDYNGTTAYIHSDYLTTTEPAEEEPVYNEPSSNSGLGQQIVDYARQFLGNPYVYGGTSLTNGTDCSGFVQSIYANFGYSLPRTCTTQSVCGRGVSVDELQPGDLVIYSSYGEIQHIAIYSGNGNTIHASNWDTGIIETSLSYSGDIYCCRRIVD</sequence>
<dbReference type="SMART" id="SM00287">
    <property type="entry name" value="SH3b"/>
    <property type="match status" value="3"/>
</dbReference>
<feature type="chain" id="PRO_5020917221" evidence="6">
    <location>
        <begin position="29"/>
        <end position="492"/>
    </location>
</feature>
<reference evidence="9 10" key="1">
    <citation type="submission" date="2019-03" db="EMBL/GenBank/DDBJ databases">
        <title>Genomic Encyclopedia of Type Strains, Phase IV (KMG-IV): sequencing the most valuable type-strain genomes for metagenomic binning, comparative biology and taxonomic classification.</title>
        <authorList>
            <person name="Goeker M."/>
        </authorList>
    </citation>
    <scope>NUCLEOTIDE SEQUENCE [LARGE SCALE GENOMIC DNA]</scope>
    <source>
        <strain evidence="9 10">DSM 28559</strain>
    </source>
</reference>
<dbReference type="InterPro" id="IPR000064">
    <property type="entry name" value="NLP_P60_dom"/>
</dbReference>
<protein>
    <submittedName>
        <fullName evidence="9">SH3 domain-containing protein</fullName>
    </submittedName>
</protein>
<dbReference type="SUPFAM" id="SSF54001">
    <property type="entry name" value="Cysteine proteinases"/>
    <property type="match status" value="1"/>
</dbReference>
<dbReference type="RefSeq" id="WP_132093595.1">
    <property type="nucleotide sequence ID" value="NZ_JANKAQ010000006.1"/>
</dbReference>
<keyword evidence="3" id="KW-0378">Hydrolase</keyword>
<organism evidence="9 10">
    <name type="scientific">Frisingicoccus caecimuris</name>
    <dbReference type="NCBI Taxonomy" id="1796636"/>
    <lineage>
        <taxon>Bacteria</taxon>
        <taxon>Bacillati</taxon>
        <taxon>Bacillota</taxon>
        <taxon>Clostridia</taxon>
        <taxon>Lachnospirales</taxon>
        <taxon>Lachnospiraceae</taxon>
        <taxon>Frisingicoccus</taxon>
    </lineage>
</organism>
<dbReference type="PROSITE" id="PS51935">
    <property type="entry name" value="NLPC_P60"/>
    <property type="match status" value="1"/>
</dbReference>
<dbReference type="Proteomes" id="UP000295711">
    <property type="component" value="Unassembled WGS sequence"/>
</dbReference>
<evidence type="ECO:0000256" key="4">
    <source>
        <dbReference type="ARBA" id="ARBA00022807"/>
    </source>
</evidence>
<feature type="domain" description="SH3b" evidence="7">
    <location>
        <begin position="293"/>
        <end position="357"/>
    </location>
</feature>
<feature type="compositionally biased region" description="Acidic residues" evidence="5">
    <location>
        <begin position="237"/>
        <end position="259"/>
    </location>
</feature>
<feature type="region of interest" description="Disordered" evidence="5">
    <location>
        <begin position="209"/>
        <end position="289"/>
    </location>
</feature>
<dbReference type="Pfam" id="PF00877">
    <property type="entry name" value="NLPC_P60"/>
    <property type="match status" value="1"/>
</dbReference>
<evidence type="ECO:0000256" key="3">
    <source>
        <dbReference type="ARBA" id="ARBA00022801"/>
    </source>
</evidence>
<evidence type="ECO:0000259" key="8">
    <source>
        <dbReference type="PROSITE" id="PS51935"/>
    </source>
</evidence>
<feature type="domain" description="NlpC/P60" evidence="8">
    <location>
        <begin position="372"/>
        <end position="492"/>
    </location>
</feature>
<proteinExistence type="inferred from homology"/>
<evidence type="ECO:0000256" key="2">
    <source>
        <dbReference type="ARBA" id="ARBA00022670"/>
    </source>
</evidence>
<keyword evidence="6" id="KW-0732">Signal</keyword>
<dbReference type="PANTHER" id="PTHR47053">
    <property type="entry name" value="MUREIN DD-ENDOPEPTIDASE MEPH-RELATED"/>
    <property type="match status" value="1"/>
</dbReference>
<dbReference type="Gene3D" id="3.90.1720.10">
    <property type="entry name" value="endopeptidase domain like (from Nostoc punctiforme)"/>
    <property type="match status" value="1"/>
</dbReference>
<dbReference type="InterPro" id="IPR038765">
    <property type="entry name" value="Papain-like_cys_pep_sf"/>
</dbReference>
<dbReference type="Pfam" id="PF08239">
    <property type="entry name" value="SH3_3"/>
    <property type="match status" value="2"/>
</dbReference>
<dbReference type="GO" id="GO:0006508">
    <property type="term" value="P:proteolysis"/>
    <property type="evidence" value="ECO:0007669"/>
    <property type="project" value="UniProtKB-KW"/>
</dbReference>
<comment type="caution">
    <text evidence="9">The sequence shown here is derived from an EMBL/GenBank/DDBJ whole genome shotgun (WGS) entry which is preliminary data.</text>
</comment>
<dbReference type="InterPro" id="IPR051202">
    <property type="entry name" value="Peptidase_C40"/>
</dbReference>
<evidence type="ECO:0000259" key="7">
    <source>
        <dbReference type="PROSITE" id="PS51781"/>
    </source>
</evidence>
<evidence type="ECO:0000256" key="5">
    <source>
        <dbReference type="SAM" id="MobiDB-lite"/>
    </source>
</evidence>
<dbReference type="Gene3D" id="2.30.30.40">
    <property type="entry name" value="SH3 Domains"/>
    <property type="match status" value="3"/>
</dbReference>
<dbReference type="PANTHER" id="PTHR47053:SF1">
    <property type="entry name" value="MUREIN DD-ENDOPEPTIDASE MEPH-RELATED"/>
    <property type="match status" value="1"/>
</dbReference>
<comment type="similarity">
    <text evidence="1">Belongs to the peptidase C40 family.</text>
</comment>
<feature type="signal peptide" evidence="6">
    <location>
        <begin position="1"/>
        <end position="28"/>
    </location>
</feature>
<evidence type="ECO:0000313" key="9">
    <source>
        <dbReference type="EMBL" id="TCO82836.1"/>
    </source>
</evidence>
<name>A0A4R2L850_9FIRM</name>
<dbReference type="EMBL" id="SLXA01000015">
    <property type="protein sequence ID" value="TCO82836.1"/>
    <property type="molecule type" value="Genomic_DNA"/>
</dbReference>
<keyword evidence="2" id="KW-0645">Protease</keyword>
<evidence type="ECO:0000256" key="1">
    <source>
        <dbReference type="ARBA" id="ARBA00007074"/>
    </source>
</evidence>
<evidence type="ECO:0000313" key="10">
    <source>
        <dbReference type="Proteomes" id="UP000295711"/>
    </source>
</evidence>
<keyword evidence="4" id="KW-0788">Thiol protease</keyword>
<dbReference type="OrthoDB" id="9808890at2"/>
<accession>A0A4R2L850</accession>